<organism evidence="6 7">
    <name type="scientific">candidate division WWE3 bacterium</name>
    <dbReference type="NCBI Taxonomy" id="2053526"/>
    <lineage>
        <taxon>Bacteria</taxon>
        <taxon>Katanobacteria</taxon>
    </lineage>
</organism>
<dbReference type="PANTHER" id="PTHR34216">
    <property type="match status" value="1"/>
</dbReference>
<evidence type="ECO:0000256" key="4">
    <source>
        <dbReference type="SAM" id="SignalP"/>
    </source>
</evidence>
<feature type="chain" id="PRO_5037399919" evidence="4">
    <location>
        <begin position="26"/>
        <end position="613"/>
    </location>
</feature>
<evidence type="ECO:0000259" key="5">
    <source>
        <dbReference type="PROSITE" id="PS51677"/>
    </source>
</evidence>
<feature type="signal peptide" evidence="4">
    <location>
        <begin position="1"/>
        <end position="25"/>
    </location>
</feature>
<evidence type="ECO:0000256" key="3">
    <source>
        <dbReference type="SAM" id="MobiDB-lite"/>
    </source>
</evidence>
<dbReference type="InterPro" id="IPR051398">
    <property type="entry name" value="Polysacch_Deacetylase"/>
</dbReference>
<dbReference type="GO" id="GO:0005975">
    <property type="term" value="P:carbohydrate metabolic process"/>
    <property type="evidence" value="ECO:0007669"/>
    <property type="project" value="InterPro"/>
</dbReference>
<dbReference type="PROSITE" id="PS51677">
    <property type="entry name" value="NODB"/>
    <property type="match status" value="1"/>
</dbReference>
<dbReference type="Gene3D" id="2.60.120.260">
    <property type="entry name" value="Galactose-binding domain-like"/>
    <property type="match status" value="2"/>
</dbReference>
<feature type="region of interest" description="Disordered" evidence="3">
    <location>
        <begin position="406"/>
        <end position="460"/>
    </location>
</feature>
<sequence length="613" mass="66077">MNKKLLATTIALLVLVPVACSSAFANTVAYTPVATPQVSITFDDGYLDTLTNAAPILASQNITGTLYVTTGYIGQPGYMTWDQVHELVNDYGWEIGSHSKTHPDFETVTAEVLHDEVVGALDILQSQGFSVKSFATPFGSYDNNALTEIRRYYPAHRTFWDRDELNAFPYNSTLLMVQSIEQTTTVADVAGWIDQAQSEGKWLILVVHEVLPELVANDEYVITTDTLQSVVDYIASSGIGTTTVGEVYANTTPELLTDGDFTGDPFTQGWSRDDAGLVVHDATSFGSYPDPVHSVAFTGSTTNALHLFSPRIEVDSATRYSLTAFVNTDYLSAGEFGFYLDEYDTNGNWTSGQWIGYVPLNTVTDFDFVYTPSSASVATVSIQNYLTAGARGTAYVDGISMRDLNATSATPTPTPTIEPTPTLEPTPSISITPSPTPTPTPTLEPTATPTPTTVPPTPTPTPAPVNLLTNGDFETSDGNGWFANWTRNSNTLVVAGTNPINSTQAAKFEAGSPTHHLFSESLNVNSANSYVWRSLLSAPSLSGEFGFYIDEYDADGNWISGQWKGALYSAFQGNASIAYTPSSANVVRASLQYYYLGGNTGEVFVDNVSVIAN</sequence>
<dbReference type="EMBL" id="JAGQKZ010000004">
    <property type="protein sequence ID" value="MCA9391752.1"/>
    <property type="molecule type" value="Genomic_DNA"/>
</dbReference>
<dbReference type="CDD" id="cd10970">
    <property type="entry name" value="CE4_DAC_u1_6s"/>
    <property type="match status" value="1"/>
</dbReference>
<evidence type="ECO:0000256" key="1">
    <source>
        <dbReference type="ARBA" id="ARBA00004613"/>
    </source>
</evidence>
<comment type="subcellular location">
    <subcellularLocation>
        <location evidence="1">Secreted</location>
    </subcellularLocation>
</comment>
<comment type="caution">
    <text evidence="6">The sequence shown here is derived from an EMBL/GenBank/DDBJ whole genome shotgun (WGS) entry which is preliminary data.</text>
</comment>
<reference evidence="6" key="1">
    <citation type="submission" date="2020-04" db="EMBL/GenBank/DDBJ databases">
        <authorList>
            <person name="Zhang T."/>
        </authorList>
    </citation>
    <scope>NUCLEOTIDE SEQUENCE</scope>
    <source>
        <strain evidence="6">HKST-UBA03</strain>
    </source>
</reference>
<gene>
    <name evidence="6" type="ORF">KC614_00920</name>
</gene>
<feature type="compositionally biased region" description="Pro residues" evidence="3">
    <location>
        <begin position="412"/>
        <end position="424"/>
    </location>
</feature>
<dbReference type="GO" id="GO:0016810">
    <property type="term" value="F:hydrolase activity, acting on carbon-nitrogen (but not peptide) bonds"/>
    <property type="evidence" value="ECO:0007669"/>
    <property type="project" value="InterPro"/>
</dbReference>
<dbReference type="Gene3D" id="3.20.20.370">
    <property type="entry name" value="Glycoside hydrolase/deacetylase"/>
    <property type="match status" value="1"/>
</dbReference>
<evidence type="ECO:0000256" key="2">
    <source>
        <dbReference type="ARBA" id="ARBA00022729"/>
    </source>
</evidence>
<dbReference type="AlphaFoldDB" id="A0A955RRS3"/>
<dbReference type="SUPFAM" id="SSF88713">
    <property type="entry name" value="Glycoside hydrolase/deacetylase"/>
    <property type="match status" value="1"/>
</dbReference>
<proteinExistence type="predicted"/>
<evidence type="ECO:0000313" key="7">
    <source>
        <dbReference type="Proteomes" id="UP000751518"/>
    </source>
</evidence>
<dbReference type="Proteomes" id="UP000751518">
    <property type="component" value="Unassembled WGS sequence"/>
</dbReference>
<reference evidence="6" key="2">
    <citation type="journal article" date="2021" name="Microbiome">
        <title>Successional dynamics and alternative stable states in a saline activated sludge microbial community over 9 years.</title>
        <authorList>
            <person name="Wang Y."/>
            <person name="Ye J."/>
            <person name="Ju F."/>
            <person name="Liu L."/>
            <person name="Boyd J.A."/>
            <person name="Deng Y."/>
            <person name="Parks D.H."/>
            <person name="Jiang X."/>
            <person name="Yin X."/>
            <person name="Woodcroft B.J."/>
            <person name="Tyson G.W."/>
            <person name="Hugenholtz P."/>
            <person name="Polz M.F."/>
            <person name="Zhang T."/>
        </authorList>
    </citation>
    <scope>NUCLEOTIDE SEQUENCE</scope>
    <source>
        <strain evidence="6">HKST-UBA03</strain>
    </source>
</reference>
<dbReference type="InterPro" id="IPR002509">
    <property type="entry name" value="NODB_dom"/>
</dbReference>
<keyword evidence="2 4" id="KW-0732">Signal</keyword>
<protein>
    <submittedName>
        <fullName evidence="6">Polysaccharide deacetylase family protein</fullName>
    </submittedName>
</protein>
<dbReference type="Pfam" id="PF01522">
    <property type="entry name" value="Polysacc_deac_1"/>
    <property type="match status" value="1"/>
</dbReference>
<name>A0A955RRS3_UNCKA</name>
<dbReference type="InterPro" id="IPR011330">
    <property type="entry name" value="Glyco_hydro/deAcase_b/a-brl"/>
</dbReference>
<dbReference type="PANTHER" id="PTHR34216:SF3">
    <property type="entry name" value="POLY-BETA-1,6-N-ACETYL-D-GLUCOSAMINE N-DEACETYLASE"/>
    <property type="match status" value="1"/>
</dbReference>
<dbReference type="GO" id="GO:0005576">
    <property type="term" value="C:extracellular region"/>
    <property type="evidence" value="ECO:0007669"/>
    <property type="project" value="UniProtKB-SubCell"/>
</dbReference>
<feature type="domain" description="NodB homology" evidence="5">
    <location>
        <begin position="36"/>
        <end position="236"/>
    </location>
</feature>
<evidence type="ECO:0000313" key="6">
    <source>
        <dbReference type="EMBL" id="MCA9391752.1"/>
    </source>
</evidence>
<accession>A0A955RRS3</accession>